<accession>A0A818PW07</accession>
<gene>
    <name evidence="2" type="ORF">FME351_LOCUS23381</name>
</gene>
<evidence type="ECO:0000313" key="3">
    <source>
        <dbReference type="Proteomes" id="UP000663869"/>
    </source>
</evidence>
<sequence length="202" mass="23559">MLVLIAKSSMAREKHNNDDGDDDELMERKFTARELIAALAYRQFRQRDQSSSPTSEFSTFPDNSDASEYLSSYVPSNGWSSIESSFQQDEPSLWHKYSSSIRRRSESSLFPDNLPESSDASEYLSSYVPSSDWSSIESSFQQDGPSVWHKYSSFIRRRLGTSWFPIKRAHSAQNIRELHVRRQSNDNQRRYRTYSCMMMCLR</sequence>
<reference evidence="2" key="1">
    <citation type="submission" date="2021-02" db="EMBL/GenBank/DDBJ databases">
        <authorList>
            <person name="Nowell W R."/>
        </authorList>
    </citation>
    <scope>NUCLEOTIDE SEQUENCE</scope>
</reference>
<name>A0A818PW07_9BILA</name>
<evidence type="ECO:0000313" key="2">
    <source>
        <dbReference type="EMBL" id="CAF3629841.1"/>
    </source>
</evidence>
<evidence type="ECO:0000256" key="1">
    <source>
        <dbReference type="SAM" id="MobiDB-lite"/>
    </source>
</evidence>
<dbReference type="EMBL" id="CAJNYU010003048">
    <property type="protein sequence ID" value="CAF3629841.1"/>
    <property type="molecule type" value="Genomic_DNA"/>
</dbReference>
<protein>
    <submittedName>
        <fullName evidence="2">Uncharacterized protein</fullName>
    </submittedName>
</protein>
<comment type="caution">
    <text evidence="2">The sequence shown here is derived from an EMBL/GenBank/DDBJ whole genome shotgun (WGS) entry which is preliminary data.</text>
</comment>
<feature type="region of interest" description="Disordered" evidence="1">
    <location>
        <begin position="1"/>
        <end position="25"/>
    </location>
</feature>
<proteinExistence type="predicted"/>
<dbReference type="Proteomes" id="UP000663869">
    <property type="component" value="Unassembled WGS sequence"/>
</dbReference>
<dbReference type="AlphaFoldDB" id="A0A818PW07"/>
<organism evidence="2 3">
    <name type="scientific">Rotaria socialis</name>
    <dbReference type="NCBI Taxonomy" id="392032"/>
    <lineage>
        <taxon>Eukaryota</taxon>
        <taxon>Metazoa</taxon>
        <taxon>Spiralia</taxon>
        <taxon>Gnathifera</taxon>
        <taxon>Rotifera</taxon>
        <taxon>Eurotatoria</taxon>
        <taxon>Bdelloidea</taxon>
        <taxon>Philodinida</taxon>
        <taxon>Philodinidae</taxon>
        <taxon>Rotaria</taxon>
    </lineage>
</organism>